<evidence type="ECO:0000256" key="2">
    <source>
        <dbReference type="ARBA" id="ARBA00022801"/>
    </source>
</evidence>
<keyword evidence="4" id="KW-1185">Reference proteome</keyword>
<reference evidence="3" key="1">
    <citation type="submission" date="2017-03" db="EMBL/GenBank/DDBJ databases">
        <authorList>
            <consortium name="AG Boll"/>
        </authorList>
    </citation>
    <scope>NUCLEOTIDE SEQUENCE [LARGE SCALE GENOMIC DNA]</scope>
    <source>
        <strain evidence="3">Chol</strain>
    </source>
</reference>
<dbReference type="Pfam" id="PF13279">
    <property type="entry name" value="4HBT_2"/>
    <property type="match status" value="1"/>
</dbReference>
<organism evidence="3 4">
    <name type="scientific">Sterolibacterium denitrificans</name>
    <dbReference type="NCBI Taxonomy" id="157592"/>
    <lineage>
        <taxon>Bacteria</taxon>
        <taxon>Pseudomonadati</taxon>
        <taxon>Pseudomonadota</taxon>
        <taxon>Betaproteobacteria</taxon>
        <taxon>Nitrosomonadales</taxon>
        <taxon>Sterolibacteriaceae</taxon>
        <taxon>Sterolibacterium</taxon>
    </lineage>
</organism>
<name>A0A7Z7HN40_9PROT</name>
<accession>A0A7Z7HN40</accession>
<sequence length="145" mass="16326">MPSEAKSPQNFILPVRVYYEDTDAAGMVYYANYLKFMERARTEWLRQLGFQQSRMVEEQGVAFVARSAAVEYLKSARLDDLLAIDTRVESVGRAQVVFDQRVLRGADVLATGMMRIACVDPARGRPCAMPPALLGMFQRLAADRD</sequence>
<dbReference type="NCBIfam" id="TIGR02799">
    <property type="entry name" value="thio_ybgC"/>
    <property type="match status" value="1"/>
</dbReference>
<dbReference type="PANTHER" id="PTHR31793:SF37">
    <property type="entry name" value="ACYL-COA THIOESTER HYDROLASE YBGC"/>
    <property type="match status" value="1"/>
</dbReference>
<dbReference type="InterPro" id="IPR006684">
    <property type="entry name" value="YbgC/YbaW"/>
</dbReference>
<dbReference type="NCBIfam" id="TIGR00051">
    <property type="entry name" value="YbgC/FadM family acyl-CoA thioesterase"/>
    <property type="match status" value="1"/>
</dbReference>
<dbReference type="InterPro" id="IPR014166">
    <property type="entry name" value="Tol-Pal_acyl-CoA_thioesterase"/>
</dbReference>
<evidence type="ECO:0000313" key="3">
    <source>
        <dbReference type="EMBL" id="SMB20991.1"/>
    </source>
</evidence>
<dbReference type="CDD" id="cd00586">
    <property type="entry name" value="4HBT"/>
    <property type="match status" value="1"/>
</dbReference>
<keyword evidence="2" id="KW-0378">Hydrolase</keyword>
<dbReference type="InterPro" id="IPR050563">
    <property type="entry name" value="4-hydroxybenzoyl-CoA_TE"/>
</dbReference>
<proteinExistence type="inferred from homology"/>
<dbReference type="Proteomes" id="UP000242886">
    <property type="component" value="Chromosome SDENCHOL"/>
</dbReference>
<evidence type="ECO:0000313" key="4">
    <source>
        <dbReference type="Proteomes" id="UP000242886"/>
    </source>
</evidence>
<dbReference type="PANTHER" id="PTHR31793">
    <property type="entry name" value="4-HYDROXYBENZOYL-COA THIOESTERASE FAMILY MEMBER"/>
    <property type="match status" value="1"/>
</dbReference>
<protein>
    <submittedName>
        <fullName evidence="3">Acyl-CoA thioesterase</fullName>
    </submittedName>
</protein>
<comment type="similarity">
    <text evidence="1">Belongs to the 4-hydroxybenzoyl-CoA thioesterase family.</text>
</comment>
<dbReference type="InterPro" id="IPR029069">
    <property type="entry name" value="HotDog_dom_sf"/>
</dbReference>
<dbReference type="AlphaFoldDB" id="A0A7Z7HN40"/>
<gene>
    <name evidence="3" type="primary">ybgC</name>
    <name evidence="3" type="ORF">SDENCHOL_10014</name>
</gene>
<dbReference type="EMBL" id="LT837803">
    <property type="protein sequence ID" value="SMB20991.1"/>
    <property type="molecule type" value="Genomic_DNA"/>
</dbReference>
<evidence type="ECO:0000256" key="1">
    <source>
        <dbReference type="ARBA" id="ARBA00005953"/>
    </source>
</evidence>
<dbReference type="FunFam" id="3.10.129.10:FF:000004">
    <property type="entry name" value="Tol-pal system-associated acyl-CoA thioesterase"/>
    <property type="match status" value="1"/>
</dbReference>
<dbReference type="GO" id="GO:0047617">
    <property type="term" value="F:fatty acyl-CoA hydrolase activity"/>
    <property type="evidence" value="ECO:0007669"/>
    <property type="project" value="TreeGrafter"/>
</dbReference>
<dbReference type="SUPFAM" id="SSF54637">
    <property type="entry name" value="Thioesterase/thiol ester dehydrase-isomerase"/>
    <property type="match status" value="1"/>
</dbReference>
<dbReference type="PIRSF" id="PIRSF003230">
    <property type="entry name" value="YbgC"/>
    <property type="match status" value="1"/>
</dbReference>
<dbReference type="Gene3D" id="3.10.129.10">
    <property type="entry name" value="Hotdog Thioesterase"/>
    <property type="match status" value="1"/>
</dbReference>